<dbReference type="InterPro" id="IPR000653">
    <property type="entry name" value="DegT/StrS_aminotransferase"/>
</dbReference>
<dbReference type="InterPro" id="IPR015422">
    <property type="entry name" value="PyrdxlP-dep_Trfase_small"/>
</dbReference>
<dbReference type="SUPFAM" id="SSF53383">
    <property type="entry name" value="PLP-dependent transferases"/>
    <property type="match status" value="1"/>
</dbReference>
<dbReference type="GO" id="GO:0000271">
    <property type="term" value="P:polysaccharide biosynthetic process"/>
    <property type="evidence" value="ECO:0007669"/>
    <property type="project" value="TreeGrafter"/>
</dbReference>
<feature type="modified residue" description="N6-(pyridoxal phosphate)lysine" evidence="4">
    <location>
        <position position="199"/>
    </location>
</feature>
<dbReference type="InterPro" id="IPR015421">
    <property type="entry name" value="PyrdxlP-dep_Trfase_major"/>
</dbReference>
<dbReference type="Gene3D" id="3.40.640.10">
    <property type="entry name" value="Type I PLP-dependent aspartate aminotransferase-like (Major domain)"/>
    <property type="match status" value="1"/>
</dbReference>
<dbReference type="RefSeq" id="WP_077715393.1">
    <property type="nucleotide sequence ID" value="NZ_CP019698.1"/>
</dbReference>
<dbReference type="Pfam" id="PF01041">
    <property type="entry name" value="DegT_DnrJ_EryC1"/>
    <property type="match status" value="1"/>
</dbReference>
<dbReference type="KEGG" id="dfg:B0537_15590"/>
<evidence type="ECO:0000256" key="4">
    <source>
        <dbReference type="PIRSR" id="PIRSR000390-2"/>
    </source>
</evidence>
<dbReference type="STRING" id="1833852.B0537_15590"/>
<reference evidence="6 7" key="1">
    <citation type="journal article" date="2016" name="Int. J. Syst. Evol. Microbiol.">
        <title>Desulfotomaculum ferrireducens sp. nov., a moderately thermophilic sulfate-reducing and dissimilatory Fe(III)-reducing bacterium isolated from compost.</title>
        <authorList>
            <person name="Yang G."/>
            <person name="Guo J."/>
            <person name="Zhuang L."/>
            <person name="Yuan Y."/>
            <person name="Zhou S."/>
        </authorList>
    </citation>
    <scope>NUCLEOTIDE SEQUENCE [LARGE SCALE GENOMIC DNA]</scope>
    <source>
        <strain evidence="6 7">GSS09</strain>
    </source>
</reference>
<organism evidence="6 7">
    <name type="scientific">Desulforamulus ferrireducens</name>
    <dbReference type="NCBI Taxonomy" id="1833852"/>
    <lineage>
        <taxon>Bacteria</taxon>
        <taxon>Bacillati</taxon>
        <taxon>Bacillota</taxon>
        <taxon>Clostridia</taxon>
        <taxon>Eubacteriales</taxon>
        <taxon>Peptococcaceae</taxon>
        <taxon>Desulforamulus</taxon>
    </lineage>
</organism>
<proteinExistence type="inferred from homology"/>
<evidence type="ECO:0000256" key="3">
    <source>
        <dbReference type="PIRSR" id="PIRSR000390-1"/>
    </source>
</evidence>
<dbReference type="EMBL" id="CP019698">
    <property type="protein sequence ID" value="AQS60362.1"/>
    <property type="molecule type" value="Genomic_DNA"/>
</dbReference>
<dbReference type="OrthoDB" id="9810913at2"/>
<keyword evidence="1 4" id="KW-0663">Pyridoxal phosphate</keyword>
<comment type="similarity">
    <text evidence="2 5">Belongs to the DegT/DnrJ/EryC1 family.</text>
</comment>
<dbReference type="PANTHER" id="PTHR30244">
    <property type="entry name" value="TRANSAMINASE"/>
    <property type="match status" value="1"/>
</dbReference>
<dbReference type="InterPro" id="IPR015424">
    <property type="entry name" value="PyrdxlP-dep_Trfase"/>
</dbReference>
<dbReference type="Gene3D" id="3.90.1150.10">
    <property type="entry name" value="Aspartate Aminotransferase, domain 1"/>
    <property type="match status" value="1"/>
</dbReference>
<dbReference type="GO" id="GO:0008483">
    <property type="term" value="F:transaminase activity"/>
    <property type="evidence" value="ECO:0007669"/>
    <property type="project" value="TreeGrafter"/>
</dbReference>
<dbReference type="PANTHER" id="PTHR30244:SF36">
    <property type="entry name" value="3-OXO-GLUCOSE-6-PHOSPHATE:GLUTAMATE AMINOTRANSFERASE"/>
    <property type="match status" value="1"/>
</dbReference>
<evidence type="ECO:0000256" key="5">
    <source>
        <dbReference type="RuleBase" id="RU004508"/>
    </source>
</evidence>
<dbReference type="PIRSF" id="PIRSF000390">
    <property type="entry name" value="PLP_StrS"/>
    <property type="match status" value="1"/>
</dbReference>
<accession>A0A1S6J010</accession>
<dbReference type="Proteomes" id="UP000189464">
    <property type="component" value="Chromosome"/>
</dbReference>
<evidence type="ECO:0000256" key="1">
    <source>
        <dbReference type="ARBA" id="ARBA00022898"/>
    </source>
</evidence>
<name>A0A1S6J010_9FIRM</name>
<protein>
    <submittedName>
        <fullName evidence="6">Transcriptional regulator</fullName>
    </submittedName>
</protein>
<evidence type="ECO:0000313" key="6">
    <source>
        <dbReference type="EMBL" id="AQS60362.1"/>
    </source>
</evidence>
<dbReference type="CDD" id="cd00616">
    <property type="entry name" value="AHBA_syn"/>
    <property type="match status" value="1"/>
</dbReference>
<evidence type="ECO:0000313" key="7">
    <source>
        <dbReference type="Proteomes" id="UP000189464"/>
    </source>
</evidence>
<sequence>MSINRVPLLDLAAQNGALKTEIMAAVERVFDSGKFIMGPFVEKFEKEVSSYLNSKYALGVSSGTDALVLALMALGVGKGDAVITTTFSFFATGGAISRVGARPYFADIESDTYNICPRSAKKAIIKAMEDGYKVRAIIPVHLYGQCADMESIMHIANEYGLYVIEDAAQAIGSCCIYKGEAKQAGTIGHIGCFSFFPSKNLGCLGDGGLVTTQDDVLYDKLKLLRTHGARPKYYHAEIGGNFRLDAIQAEVLSVKLPHLQKWHDGRKNNAKQYRQLFKESGLLEKGLITLPAERYPNLNNGHIYNQFMLRVQKRDDLRNYLTEKNIGNEIYYPVPFHLQKCFADLGYVKGDCPEAESAANELIAIPVYPELTIEQMQYVVDSIKEFYAKEN</sequence>
<dbReference type="GO" id="GO:0030170">
    <property type="term" value="F:pyridoxal phosphate binding"/>
    <property type="evidence" value="ECO:0007669"/>
    <property type="project" value="TreeGrafter"/>
</dbReference>
<feature type="active site" description="Proton acceptor" evidence="3">
    <location>
        <position position="199"/>
    </location>
</feature>
<dbReference type="AlphaFoldDB" id="A0A1S6J010"/>
<gene>
    <name evidence="6" type="ORF">B0537_15590</name>
</gene>
<keyword evidence="7" id="KW-1185">Reference proteome</keyword>
<evidence type="ECO:0000256" key="2">
    <source>
        <dbReference type="ARBA" id="ARBA00037999"/>
    </source>
</evidence>